<dbReference type="PANTHER" id="PTHR48019">
    <property type="entry name" value="SERUM RESPONSE FACTOR HOMOLOG"/>
    <property type="match status" value="1"/>
</dbReference>
<dbReference type="Gene3D" id="3.40.1810.10">
    <property type="entry name" value="Transcription factor, MADS-box"/>
    <property type="match status" value="1"/>
</dbReference>
<dbReference type="SMART" id="SM00432">
    <property type="entry name" value="MADS"/>
    <property type="match status" value="1"/>
</dbReference>
<evidence type="ECO:0000256" key="1">
    <source>
        <dbReference type="ARBA" id="ARBA00004123"/>
    </source>
</evidence>
<feature type="domain" description="MADS-box" evidence="6">
    <location>
        <begin position="1"/>
        <end position="61"/>
    </location>
</feature>
<organism evidence="7 8">
    <name type="scientific">Crotalaria pallida</name>
    <name type="common">Smooth rattlebox</name>
    <name type="synonym">Crotalaria striata</name>
    <dbReference type="NCBI Taxonomy" id="3830"/>
    <lineage>
        <taxon>Eukaryota</taxon>
        <taxon>Viridiplantae</taxon>
        <taxon>Streptophyta</taxon>
        <taxon>Embryophyta</taxon>
        <taxon>Tracheophyta</taxon>
        <taxon>Spermatophyta</taxon>
        <taxon>Magnoliopsida</taxon>
        <taxon>eudicotyledons</taxon>
        <taxon>Gunneridae</taxon>
        <taxon>Pentapetalae</taxon>
        <taxon>rosids</taxon>
        <taxon>fabids</taxon>
        <taxon>Fabales</taxon>
        <taxon>Fabaceae</taxon>
        <taxon>Papilionoideae</taxon>
        <taxon>50 kb inversion clade</taxon>
        <taxon>genistoids sensu lato</taxon>
        <taxon>core genistoids</taxon>
        <taxon>Crotalarieae</taxon>
        <taxon>Crotalaria</taxon>
    </lineage>
</organism>
<evidence type="ECO:0000313" key="7">
    <source>
        <dbReference type="EMBL" id="KAK7247018.1"/>
    </source>
</evidence>
<reference evidence="7 8" key="1">
    <citation type="submission" date="2024-01" db="EMBL/GenBank/DDBJ databases">
        <title>The genomes of 5 underutilized Papilionoideae crops provide insights into root nodulation and disease resistanc.</title>
        <authorList>
            <person name="Yuan L."/>
        </authorList>
    </citation>
    <scope>NUCLEOTIDE SEQUENCE [LARGE SCALE GENOMIC DNA]</scope>
    <source>
        <strain evidence="7">ZHUSHIDOU_FW_LH</strain>
        <tissue evidence="7">Leaf</tissue>
    </source>
</reference>
<keyword evidence="2" id="KW-0805">Transcription regulation</keyword>
<keyword evidence="5" id="KW-0539">Nucleus</keyword>
<gene>
    <name evidence="7" type="ORF">RIF29_41894</name>
</gene>
<dbReference type="InterPro" id="IPR050142">
    <property type="entry name" value="MADS-box/MEF2_TF"/>
</dbReference>
<accession>A0AAN9E5Y2</accession>
<dbReference type="Pfam" id="PF00319">
    <property type="entry name" value="SRF-TF"/>
    <property type="match status" value="1"/>
</dbReference>
<dbReference type="GO" id="GO:0005634">
    <property type="term" value="C:nucleus"/>
    <property type="evidence" value="ECO:0007669"/>
    <property type="project" value="UniProtKB-SubCell"/>
</dbReference>
<keyword evidence="8" id="KW-1185">Reference proteome</keyword>
<protein>
    <recommendedName>
        <fullName evidence="6">MADS-box domain-containing protein</fullName>
    </recommendedName>
</protein>
<comment type="caution">
    <text evidence="7">The sequence shown here is derived from an EMBL/GenBank/DDBJ whole genome shotgun (WGS) entry which is preliminary data.</text>
</comment>
<dbReference type="PROSITE" id="PS50066">
    <property type="entry name" value="MADS_BOX_2"/>
    <property type="match status" value="1"/>
</dbReference>
<keyword evidence="4" id="KW-0804">Transcription</keyword>
<evidence type="ECO:0000256" key="4">
    <source>
        <dbReference type="ARBA" id="ARBA00023163"/>
    </source>
</evidence>
<dbReference type="Proteomes" id="UP001372338">
    <property type="component" value="Unassembled WGS sequence"/>
</dbReference>
<comment type="subcellular location">
    <subcellularLocation>
        <location evidence="1">Nucleus</location>
    </subcellularLocation>
</comment>
<proteinExistence type="predicted"/>
<dbReference type="SUPFAM" id="SSF55455">
    <property type="entry name" value="SRF-like"/>
    <property type="match status" value="1"/>
</dbReference>
<dbReference type="InterPro" id="IPR036879">
    <property type="entry name" value="TF_MADSbox_sf"/>
</dbReference>
<evidence type="ECO:0000256" key="2">
    <source>
        <dbReference type="ARBA" id="ARBA00023015"/>
    </source>
</evidence>
<dbReference type="GO" id="GO:0046983">
    <property type="term" value="F:protein dimerization activity"/>
    <property type="evidence" value="ECO:0007669"/>
    <property type="project" value="InterPro"/>
</dbReference>
<dbReference type="PRINTS" id="PR00404">
    <property type="entry name" value="MADSDOMAIN"/>
</dbReference>
<name>A0AAN9E5Y2_CROPI</name>
<evidence type="ECO:0000256" key="5">
    <source>
        <dbReference type="ARBA" id="ARBA00023242"/>
    </source>
</evidence>
<dbReference type="EMBL" id="JAYWIO010000008">
    <property type="protein sequence ID" value="KAK7247018.1"/>
    <property type="molecule type" value="Genomic_DNA"/>
</dbReference>
<dbReference type="AlphaFoldDB" id="A0AAN9E5Y2"/>
<dbReference type="GO" id="GO:0003677">
    <property type="term" value="F:DNA binding"/>
    <property type="evidence" value="ECO:0007669"/>
    <property type="project" value="UniProtKB-KW"/>
</dbReference>
<dbReference type="InterPro" id="IPR002100">
    <property type="entry name" value="TF_MADSbox"/>
</dbReference>
<evidence type="ECO:0000313" key="8">
    <source>
        <dbReference type="Proteomes" id="UP001372338"/>
    </source>
</evidence>
<evidence type="ECO:0000259" key="6">
    <source>
        <dbReference type="PROSITE" id="PS50066"/>
    </source>
</evidence>
<evidence type="ECO:0000256" key="3">
    <source>
        <dbReference type="ARBA" id="ARBA00023125"/>
    </source>
</evidence>
<sequence>MGKKRVEMKLIEDKNCRQVTFSKRRKGLVKKARELSVLCDAKVALLIFSGPGNLYEFCNGDSSQSIAVPVFLFFRFDSLKF</sequence>
<keyword evidence="3" id="KW-0238">DNA-binding</keyword>